<proteinExistence type="predicted"/>
<accession>A0AB34K0H2</accession>
<evidence type="ECO:0000313" key="3">
    <source>
        <dbReference type="Proteomes" id="UP001515480"/>
    </source>
</evidence>
<evidence type="ECO:0000313" key="2">
    <source>
        <dbReference type="EMBL" id="KAL1526396.1"/>
    </source>
</evidence>
<evidence type="ECO:0000259" key="1">
    <source>
        <dbReference type="Pfam" id="PF06911"/>
    </source>
</evidence>
<comment type="caution">
    <text evidence="2">The sequence shown here is derived from an EMBL/GenBank/DDBJ whole genome shotgun (WGS) entry which is preliminary data.</text>
</comment>
<name>A0AB34K0H2_PRYPA</name>
<dbReference type="Proteomes" id="UP001515480">
    <property type="component" value="Unassembled WGS sequence"/>
</dbReference>
<feature type="domain" description="Senescence" evidence="1">
    <location>
        <begin position="161"/>
        <end position="336"/>
    </location>
</feature>
<organism evidence="2 3">
    <name type="scientific">Prymnesium parvum</name>
    <name type="common">Toxic golden alga</name>
    <dbReference type="NCBI Taxonomy" id="97485"/>
    <lineage>
        <taxon>Eukaryota</taxon>
        <taxon>Haptista</taxon>
        <taxon>Haptophyta</taxon>
        <taxon>Prymnesiophyceae</taxon>
        <taxon>Prymnesiales</taxon>
        <taxon>Prymnesiaceae</taxon>
        <taxon>Prymnesium</taxon>
    </lineage>
</organism>
<dbReference type="EMBL" id="JBGBPQ010000003">
    <property type="protein sequence ID" value="KAL1526396.1"/>
    <property type="molecule type" value="Genomic_DNA"/>
</dbReference>
<keyword evidence="3" id="KW-1185">Reference proteome</keyword>
<sequence length="394" mass="41123">MEKEGETEEAGDMLLLPPGDDSRPGMHLVLEVGDILRYNLGETGSSSPAVLQGSGVLFVYEGGVLCHVMPSQQKNAWVFSPGRDGVFRWAHPTQWEGSSLGLIVGSYSSLQRTLIIFQTCTSSTDDIARSFEEALGKRIMDPHPDPPRWAASFACALNRSSLSLRENMENCGSRTGREIHLWGVRKRTHNPPTDKPKAVHPVLMGTARGVRTASGAIAHGVAGVVHGVHHVASASGGLVYNAAKPPLRPVLESQAGLATTAISGATLSSIGSFLGGAGSCLGSIVTLRHATALMQPLDLAGNGAVEDVRHTHGDEMATLAGAGIESGIHVGRASAALHTLTAPSALASGAAHSAGVAMVAKTTQGNQEDVQTSFGGFGTENVLKETKVVNKERI</sequence>
<gene>
    <name evidence="2" type="ORF">AB1Y20_015109</name>
</gene>
<dbReference type="Pfam" id="PF06911">
    <property type="entry name" value="Senescence"/>
    <property type="match status" value="1"/>
</dbReference>
<protein>
    <recommendedName>
        <fullName evidence="1">Senescence domain-containing protein</fullName>
    </recommendedName>
</protein>
<dbReference type="InterPro" id="IPR009686">
    <property type="entry name" value="Senescence/spartin_C"/>
</dbReference>
<reference evidence="2 3" key="1">
    <citation type="journal article" date="2024" name="Science">
        <title>Giant polyketide synthase enzymes in the biosynthesis of giant marine polyether toxins.</title>
        <authorList>
            <person name="Fallon T.R."/>
            <person name="Shende V.V."/>
            <person name="Wierzbicki I.H."/>
            <person name="Pendleton A.L."/>
            <person name="Watervoot N.F."/>
            <person name="Auber R.P."/>
            <person name="Gonzalez D.J."/>
            <person name="Wisecaver J.H."/>
            <person name="Moore B.S."/>
        </authorList>
    </citation>
    <scope>NUCLEOTIDE SEQUENCE [LARGE SCALE GENOMIC DNA]</scope>
    <source>
        <strain evidence="2 3">12B1</strain>
    </source>
</reference>
<dbReference type="AlphaFoldDB" id="A0AB34K0H2"/>